<dbReference type="PATRIC" id="fig|42234.21.peg.6550"/>
<proteinExistence type="predicted"/>
<dbReference type="EMBL" id="JPPY01000179">
    <property type="protein sequence ID" value="KND29095.1"/>
    <property type="molecule type" value="Genomic_DNA"/>
</dbReference>
<dbReference type="CDD" id="cd00093">
    <property type="entry name" value="HTH_XRE"/>
    <property type="match status" value="1"/>
</dbReference>
<accession>A0A0L0JUI8</accession>
<evidence type="ECO:0000313" key="2">
    <source>
        <dbReference type="EMBL" id="KND29095.1"/>
    </source>
</evidence>
<dbReference type="Proteomes" id="UP000037151">
    <property type="component" value="Unassembled WGS sequence"/>
</dbReference>
<evidence type="ECO:0000259" key="1">
    <source>
        <dbReference type="PROSITE" id="PS50943"/>
    </source>
</evidence>
<reference evidence="3" key="1">
    <citation type="submission" date="2014-07" db="EMBL/GenBank/DDBJ databases">
        <title>Genome sequencing of plant-pathogenic Streptomyces species.</title>
        <authorList>
            <person name="Harrison J."/>
            <person name="Sapp M."/>
            <person name="Thwaites R."/>
            <person name="Studholme D.J."/>
        </authorList>
    </citation>
    <scope>NUCLEOTIDE SEQUENCE [LARGE SCALE GENOMIC DNA]</scope>
    <source>
        <strain evidence="3">NCPPB 4445</strain>
    </source>
</reference>
<keyword evidence="2" id="KW-0238">DNA-binding</keyword>
<dbReference type="AlphaFoldDB" id="A0A0L0JUI8"/>
<dbReference type="Pfam" id="PF19054">
    <property type="entry name" value="DUF5753"/>
    <property type="match status" value="1"/>
</dbReference>
<feature type="domain" description="HTH cro/C1-type" evidence="1">
    <location>
        <begin position="22"/>
        <end position="75"/>
    </location>
</feature>
<dbReference type="Gene3D" id="1.10.260.40">
    <property type="entry name" value="lambda repressor-like DNA-binding domains"/>
    <property type="match status" value="1"/>
</dbReference>
<comment type="caution">
    <text evidence="2">The sequence shown here is derived from an EMBL/GenBank/DDBJ whole genome shotgun (WGS) entry which is preliminary data.</text>
</comment>
<dbReference type="Pfam" id="PF13560">
    <property type="entry name" value="HTH_31"/>
    <property type="match status" value="1"/>
</dbReference>
<dbReference type="InterPro" id="IPR043917">
    <property type="entry name" value="DUF5753"/>
</dbReference>
<sequence>MSPRKPSRPKNQTSMKMLGRQLAAARRASGYTQVELAEIVKVDDETIASIEQGRRPLKPDIGRKLDKALGTKGVFEEGAENLPEIDQYPMYAELYIDHERSSIVLSWYDNAVFPGLLQTEEYAEAVLRERVPAYDEAEIQTKLEGRVARLAIFERKDPLTMSFIIWEPVLHMMLGGPAIRLRQLRHLRELADRPNVTIQILPLASLHHAGVDGPFILLETEDHQHLAYTEGQRGSHWVSDPDEMSILESKYAMLRTQARDVEESKRILDSLLGEQ</sequence>
<gene>
    <name evidence="2" type="ORF">IQ63_31815</name>
</gene>
<dbReference type="SMART" id="SM00530">
    <property type="entry name" value="HTH_XRE"/>
    <property type="match status" value="1"/>
</dbReference>
<dbReference type="InterPro" id="IPR010982">
    <property type="entry name" value="Lambda_DNA-bd_dom_sf"/>
</dbReference>
<evidence type="ECO:0000313" key="3">
    <source>
        <dbReference type="Proteomes" id="UP000037151"/>
    </source>
</evidence>
<organism evidence="2 3">
    <name type="scientific">Streptomyces acidiscabies</name>
    <dbReference type="NCBI Taxonomy" id="42234"/>
    <lineage>
        <taxon>Bacteria</taxon>
        <taxon>Bacillati</taxon>
        <taxon>Actinomycetota</taxon>
        <taxon>Actinomycetes</taxon>
        <taxon>Kitasatosporales</taxon>
        <taxon>Streptomycetaceae</taxon>
        <taxon>Streptomyces</taxon>
    </lineage>
</organism>
<dbReference type="InterPro" id="IPR001387">
    <property type="entry name" value="Cro/C1-type_HTH"/>
</dbReference>
<dbReference type="SUPFAM" id="SSF47413">
    <property type="entry name" value="lambda repressor-like DNA-binding domains"/>
    <property type="match status" value="1"/>
</dbReference>
<dbReference type="GO" id="GO:0003677">
    <property type="term" value="F:DNA binding"/>
    <property type="evidence" value="ECO:0007669"/>
    <property type="project" value="UniProtKB-KW"/>
</dbReference>
<dbReference type="PROSITE" id="PS50943">
    <property type="entry name" value="HTH_CROC1"/>
    <property type="match status" value="1"/>
</dbReference>
<name>A0A0L0JUI8_9ACTN</name>
<protein>
    <submittedName>
        <fullName evidence="2">DNA-binding protein</fullName>
    </submittedName>
</protein>